<organism evidence="1 2">
    <name type="scientific">Calidithermus terrae</name>
    <dbReference type="NCBI Taxonomy" id="1408545"/>
    <lineage>
        <taxon>Bacteria</taxon>
        <taxon>Thermotogati</taxon>
        <taxon>Deinococcota</taxon>
        <taxon>Deinococci</taxon>
        <taxon>Thermales</taxon>
        <taxon>Thermaceae</taxon>
        <taxon>Calidithermus</taxon>
    </lineage>
</organism>
<evidence type="ECO:0000313" key="1">
    <source>
        <dbReference type="EMBL" id="RIH77057.1"/>
    </source>
</evidence>
<protein>
    <submittedName>
        <fullName evidence="1">Uncharacterized protein</fullName>
    </submittedName>
</protein>
<accession>A0A399DY12</accession>
<keyword evidence="2" id="KW-1185">Reference proteome</keyword>
<comment type="caution">
    <text evidence="1">The sequence shown here is derived from an EMBL/GenBank/DDBJ whole genome shotgun (WGS) entry which is preliminary data.</text>
</comment>
<gene>
    <name evidence="1" type="ORF">Mterra_03809</name>
</gene>
<name>A0A399DY12_9DEIN</name>
<dbReference type="RefSeq" id="WP_119316660.1">
    <property type="nucleotide sequence ID" value="NZ_QXDL01000298.1"/>
</dbReference>
<dbReference type="EMBL" id="QXDL01000298">
    <property type="protein sequence ID" value="RIH77057.1"/>
    <property type="molecule type" value="Genomic_DNA"/>
</dbReference>
<evidence type="ECO:0000313" key="2">
    <source>
        <dbReference type="Proteomes" id="UP000265715"/>
    </source>
</evidence>
<dbReference type="AlphaFoldDB" id="A0A399DY12"/>
<sequence>MSPTGALLAPSWLAAFLLDSEPRPGQDFGLAGARQLLARALGMARRAEALPPEHWPAFSGPYDEFLTHPYHLVASVYLSAGGLVAGAGLQATAFAAANGLPLPKIVPLTATTGATHAEQAL</sequence>
<reference evidence="1 2" key="1">
    <citation type="submission" date="2018-08" db="EMBL/GenBank/DDBJ databases">
        <title>Meiothermus terrae DSM 26712 genome sequencing project.</title>
        <authorList>
            <person name="Da Costa M.S."/>
            <person name="Albuquerque L."/>
            <person name="Raposo P."/>
            <person name="Froufe H.J.C."/>
            <person name="Barroso C.S."/>
            <person name="Egas C."/>
        </authorList>
    </citation>
    <scope>NUCLEOTIDE SEQUENCE [LARGE SCALE GENOMIC DNA]</scope>
    <source>
        <strain evidence="1 2">DSM 26712</strain>
    </source>
</reference>
<proteinExistence type="predicted"/>
<dbReference type="Proteomes" id="UP000265715">
    <property type="component" value="Unassembled WGS sequence"/>
</dbReference>